<feature type="binding site" evidence="15">
    <location>
        <position position="166"/>
    </location>
    <ligand>
        <name>substrate</name>
    </ligand>
</feature>
<feature type="binding site" evidence="16">
    <location>
        <position position="70"/>
    </location>
    <ligand>
        <name>Ca(2+)</name>
        <dbReference type="ChEBI" id="CHEBI:29108"/>
        <label>1</label>
    </ligand>
</feature>
<keyword evidence="5 19" id="KW-0575">Peroxidase</keyword>
<evidence type="ECO:0000256" key="13">
    <source>
        <dbReference type="ARBA" id="ARBA00023324"/>
    </source>
</evidence>
<evidence type="ECO:0000256" key="18">
    <source>
        <dbReference type="PIRSR" id="PIRSR600823-5"/>
    </source>
</evidence>
<feature type="site" description="Transition state stabilizer" evidence="17">
    <location>
        <position position="65"/>
    </location>
</feature>
<feature type="binding site" evidence="16">
    <location>
        <position position="256"/>
    </location>
    <ligand>
        <name>Ca(2+)</name>
        <dbReference type="ChEBI" id="CHEBI:29108"/>
        <label>2</label>
    </ligand>
</feature>
<evidence type="ECO:0000256" key="11">
    <source>
        <dbReference type="ARBA" id="ARBA00023157"/>
    </source>
</evidence>
<evidence type="ECO:0000256" key="12">
    <source>
        <dbReference type="ARBA" id="ARBA00023180"/>
    </source>
</evidence>
<comment type="cofactor">
    <cofactor evidence="16 19">
        <name>Ca(2+)</name>
        <dbReference type="ChEBI" id="CHEBI:29108"/>
    </cofactor>
    <text evidence="16 19">Binds 2 calcium ions per subunit.</text>
</comment>
<dbReference type="FunFam" id="1.10.420.10:FF:000001">
    <property type="entry name" value="Peroxidase"/>
    <property type="match status" value="1"/>
</dbReference>
<dbReference type="GO" id="GO:0042744">
    <property type="term" value="P:hydrogen peroxide catabolic process"/>
    <property type="evidence" value="ECO:0007669"/>
    <property type="project" value="UniProtKB-KW"/>
</dbReference>
<dbReference type="EC" id="1.11.1.7" evidence="4 19"/>
<dbReference type="Pfam" id="PF00141">
    <property type="entry name" value="peroxidase"/>
    <property type="match status" value="1"/>
</dbReference>
<feature type="binding site" evidence="16">
    <location>
        <position position="73"/>
    </location>
    <ligand>
        <name>Ca(2+)</name>
        <dbReference type="ChEBI" id="CHEBI:29108"/>
        <label>1</label>
    </ligand>
</feature>
<evidence type="ECO:0000256" key="19">
    <source>
        <dbReference type="RuleBase" id="RU362060"/>
    </source>
</evidence>
<feature type="binding site" evidence="16">
    <location>
        <position position="75"/>
    </location>
    <ligand>
        <name>Ca(2+)</name>
        <dbReference type="ChEBI" id="CHEBI:29108"/>
        <label>1</label>
    </ligand>
</feature>
<dbReference type="Gene3D" id="1.10.520.10">
    <property type="match status" value="1"/>
</dbReference>
<dbReference type="PROSITE" id="PS00435">
    <property type="entry name" value="PEROXIDASE_1"/>
    <property type="match status" value="1"/>
</dbReference>
<evidence type="ECO:0000256" key="16">
    <source>
        <dbReference type="PIRSR" id="PIRSR600823-3"/>
    </source>
</evidence>
<dbReference type="Gene3D" id="1.10.420.10">
    <property type="entry name" value="Peroxidase, domain 2"/>
    <property type="match status" value="1"/>
</dbReference>
<dbReference type="GO" id="GO:0006979">
    <property type="term" value="P:response to oxidative stress"/>
    <property type="evidence" value="ECO:0007669"/>
    <property type="project" value="UniProtKB-UniRule"/>
</dbReference>
<evidence type="ECO:0000256" key="17">
    <source>
        <dbReference type="PIRSR" id="PIRSR600823-4"/>
    </source>
</evidence>
<dbReference type="PROSITE" id="PS50873">
    <property type="entry name" value="PEROXIDASE_4"/>
    <property type="match status" value="1"/>
</dbReference>
<keyword evidence="11 18" id="KW-1015">Disulfide bond</keyword>
<keyword evidence="12" id="KW-0325">Glycoprotein</keyword>
<dbReference type="PRINTS" id="PR00458">
    <property type="entry name" value="PEROXIDASE"/>
</dbReference>
<evidence type="ECO:0000259" key="20">
    <source>
        <dbReference type="PROSITE" id="PS50873"/>
    </source>
</evidence>
<feature type="signal peptide" evidence="19">
    <location>
        <begin position="1"/>
        <end position="27"/>
    </location>
</feature>
<dbReference type="PROSITE" id="PS00436">
    <property type="entry name" value="PEROXIDASE_2"/>
    <property type="match status" value="1"/>
</dbReference>
<keyword evidence="9 19" id="KW-0560">Oxidoreductase</keyword>
<protein>
    <recommendedName>
        <fullName evidence="4 19">Peroxidase</fullName>
        <ecNumber evidence="4 19">1.11.1.7</ecNumber>
    </recommendedName>
</protein>
<keyword evidence="22" id="KW-1185">Reference proteome</keyword>
<accession>A0A660KKX8</accession>
<dbReference type="AlphaFoldDB" id="A0A660KKX8"/>
<dbReference type="FunFam" id="1.10.520.10:FF:000001">
    <property type="entry name" value="Peroxidase"/>
    <property type="match status" value="1"/>
</dbReference>
<dbReference type="InterPro" id="IPR010255">
    <property type="entry name" value="Haem_peroxidase_sf"/>
</dbReference>
<keyword evidence="19" id="KW-0732">Signal</keyword>
<dbReference type="InterPro" id="IPR033905">
    <property type="entry name" value="Secretory_peroxidase"/>
</dbReference>
<comment type="similarity">
    <text evidence="3">Belongs to the peroxidase family. Ascorbate peroxidase subfamily.</text>
</comment>
<dbReference type="Proteomes" id="UP000327013">
    <property type="component" value="Chromosome 4"/>
</dbReference>
<feature type="disulfide bond" evidence="18">
    <location>
        <begin position="203"/>
        <end position="235"/>
    </location>
</feature>
<dbReference type="InterPro" id="IPR019794">
    <property type="entry name" value="Peroxidases_AS"/>
</dbReference>
<keyword evidence="8 16" id="KW-0106">Calcium</keyword>
<comment type="cofactor">
    <cofactor evidence="16 19">
        <name>heme b</name>
        <dbReference type="ChEBI" id="CHEBI:60344"/>
    </cofactor>
    <text evidence="16 19">Binds 1 heme b (iron(II)-protoporphyrin IX) group per subunit.</text>
</comment>
<dbReference type="GO" id="GO:0020037">
    <property type="term" value="F:heme binding"/>
    <property type="evidence" value="ECO:0007669"/>
    <property type="project" value="UniProtKB-UniRule"/>
</dbReference>
<dbReference type="CDD" id="cd00693">
    <property type="entry name" value="secretory_peroxidase"/>
    <property type="match status" value="1"/>
</dbReference>
<feature type="binding site" evidence="16">
    <location>
        <position position="251"/>
    </location>
    <ligand>
        <name>Ca(2+)</name>
        <dbReference type="ChEBI" id="CHEBI:29108"/>
        <label>2</label>
    </ligand>
</feature>
<dbReference type="EMBL" id="CM017324">
    <property type="protein sequence ID" value="KAE8037002.1"/>
    <property type="molecule type" value="Genomic_DNA"/>
</dbReference>
<keyword evidence="19" id="KW-0964">Secreted</keyword>
<evidence type="ECO:0000256" key="8">
    <source>
        <dbReference type="ARBA" id="ARBA00022837"/>
    </source>
</evidence>
<feature type="binding site" evidence="16">
    <location>
        <position position="77"/>
    </location>
    <ligand>
        <name>Ca(2+)</name>
        <dbReference type="ChEBI" id="CHEBI:29108"/>
        <label>1</label>
    </ligand>
</feature>
<evidence type="ECO:0000256" key="3">
    <source>
        <dbReference type="ARBA" id="ARBA00006873"/>
    </source>
</evidence>
<evidence type="ECO:0000256" key="1">
    <source>
        <dbReference type="ARBA" id="ARBA00000189"/>
    </source>
</evidence>
<feature type="binding site" evidence="16">
    <location>
        <position position="79"/>
    </location>
    <ligand>
        <name>Ca(2+)</name>
        <dbReference type="ChEBI" id="CHEBI:29108"/>
        <label>1</label>
    </ligand>
</feature>
<feature type="active site" description="Proton acceptor" evidence="14">
    <location>
        <position position="69"/>
    </location>
</feature>
<comment type="similarity">
    <text evidence="19">Belongs to the peroxidase family. Classical plant (class III) peroxidase subfamily.</text>
</comment>
<dbReference type="InterPro" id="IPR002016">
    <property type="entry name" value="Haem_peroxidase"/>
</dbReference>
<keyword evidence="6 19" id="KW-0349">Heme</keyword>
<evidence type="ECO:0000256" key="4">
    <source>
        <dbReference type="ARBA" id="ARBA00012313"/>
    </source>
</evidence>
<evidence type="ECO:0000256" key="9">
    <source>
        <dbReference type="ARBA" id="ARBA00023002"/>
    </source>
</evidence>
<feature type="binding site" evidence="16">
    <location>
        <position position="91"/>
    </location>
    <ligand>
        <name>Ca(2+)</name>
        <dbReference type="ChEBI" id="CHEBI:29108"/>
        <label>1</label>
    </ligand>
</feature>
<name>A0A660KKX8_9ROSI</name>
<dbReference type="OrthoDB" id="2113341at2759"/>
<feature type="binding site" evidence="16">
    <location>
        <position position="197"/>
    </location>
    <ligand>
        <name>Ca(2+)</name>
        <dbReference type="ChEBI" id="CHEBI:29108"/>
        <label>2</label>
    </ligand>
</feature>
<dbReference type="PANTHER" id="PTHR31388:SF270">
    <property type="entry name" value="PEROXIDASE 22-RELATED"/>
    <property type="match status" value="1"/>
</dbReference>
<comment type="catalytic activity">
    <reaction evidence="1 19">
        <text>2 a phenolic donor + H2O2 = 2 a phenolic radical donor + 2 H2O</text>
        <dbReference type="Rhea" id="RHEA:56136"/>
        <dbReference type="ChEBI" id="CHEBI:15377"/>
        <dbReference type="ChEBI" id="CHEBI:16240"/>
        <dbReference type="ChEBI" id="CHEBI:139520"/>
        <dbReference type="ChEBI" id="CHEBI:139521"/>
        <dbReference type="EC" id="1.11.1.7"/>
    </reaction>
</comment>
<comment type="function">
    <text evidence="2">Removal of H(2)O(2), oxidation of toxic reductants, biosynthesis and degradation of lignin, suberization, auxin catabolism, response to environmental stresses such as wounding, pathogen attack and oxidative stress. These functions might be dependent on each isozyme/isoform in each plant tissue.</text>
</comment>
<evidence type="ECO:0000256" key="14">
    <source>
        <dbReference type="PIRSR" id="PIRSR600823-1"/>
    </source>
</evidence>
<feature type="disulfide bond" evidence="18">
    <location>
        <begin position="38"/>
        <end position="118"/>
    </location>
</feature>
<feature type="chain" id="PRO_5025097690" description="Peroxidase" evidence="19">
    <location>
        <begin position="28"/>
        <end position="322"/>
    </location>
</feature>
<evidence type="ECO:0000256" key="6">
    <source>
        <dbReference type="ARBA" id="ARBA00022617"/>
    </source>
</evidence>
<evidence type="ECO:0000256" key="10">
    <source>
        <dbReference type="ARBA" id="ARBA00023004"/>
    </source>
</evidence>
<keyword evidence="10 16" id="KW-0408">Iron</keyword>
<evidence type="ECO:0000256" key="2">
    <source>
        <dbReference type="ARBA" id="ARBA00002322"/>
    </source>
</evidence>
<dbReference type="PRINTS" id="PR00461">
    <property type="entry name" value="PLPEROXIDASE"/>
</dbReference>
<evidence type="ECO:0000256" key="15">
    <source>
        <dbReference type="PIRSR" id="PIRSR600823-2"/>
    </source>
</evidence>
<dbReference type="InterPro" id="IPR019793">
    <property type="entry name" value="Peroxidases_heam-ligand_BS"/>
</dbReference>
<dbReference type="PANTHER" id="PTHR31388">
    <property type="entry name" value="PEROXIDASE 72-RELATED"/>
    <property type="match status" value="1"/>
</dbReference>
<feature type="disulfide bond" evidence="18">
    <location>
        <begin position="71"/>
        <end position="76"/>
    </location>
</feature>
<feature type="domain" description="Plant heme peroxidase family profile" evidence="20">
    <location>
        <begin position="28"/>
        <end position="322"/>
    </location>
</feature>
<evidence type="ECO:0000313" key="22">
    <source>
        <dbReference type="Proteomes" id="UP000327013"/>
    </source>
</evidence>
<gene>
    <name evidence="21" type="ORF">FH972_009629</name>
</gene>
<keyword evidence="7 16" id="KW-0479">Metal-binding</keyword>
<keyword evidence="13 19" id="KW-0376">Hydrogen peroxide</keyword>
<organism evidence="21 22">
    <name type="scientific">Carpinus fangiana</name>
    <dbReference type="NCBI Taxonomy" id="176857"/>
    <lineage>
        <taxon>Eukaryota</taxon>
        <taxon>Viridiplantae</taxon>
        <taxon>Streptophyta</taxon>
        <taxon>Embryophyta</taxon>
        <taxon>Tracheophyta</taxon>
        <taxon>Spermatophyta</taxon>
        <taxon>Magnoliopsida</taxon>
        <taxon>eudicotyledons</taxon>
        <taxon>Gunneridae</taxon>
        <taxon>Pentapetalae</taxon>
        <taxon>rosids</taxon>
        <taxon>fabids</taxon>
        <taxon>Fagales</taxon>
        <taxon>Betulaceae</taxon>
        <taxon>Carpinus</taxon>
    </lineage>
</organism>
<sequence>MSSSYHFTVIALLFCVFLLGGGSLCRGQLTPTFYNETCPYVSSIVRGVIAEALQCDPRIGASLIRLHFHDCFVDGCDGSILLNNSDTIESEKEAAPNNNSVRGFGVVDDIKTALESACPGIVSCADILAIAAEESVSLAGGPSWKVLLGRRDGTTANRTGANVALPGPFETLDVLKSKFLDVGLNTTDLVALSGAHTFGRAQCVSFRTRLYNFNGTGNPDPTLNSTYLQTLQGICPENGTGIELTNLDLTTPDAFDSCYFSNLQSNKGLLQSDQELFSTSGADTVDIVNYFSAYQYAFFVSFVEAMIKMGNISRVNRNRRTN</sequence>
<comment type="subcellular location">
    <subcellularLocation>
        <location evidence="19">Secreted</location>
    </subcellularLocation>
</comment>
<evidence type="ECO:0000313" key="21">
    <source>
        <dbReference type="EMBL" id="KAE8037002.1"/>
    </source>
</evidence>
<proteinExistence type="inferred from homology"/>
<feature type="binding site" description="axial binding residue" evidence="16">
    <location>
        <position position="196"/>
    </location>
    <ligand>
        <name>heme b</name>
        <dbReference type="ChEBI" id="CHEBI:60344"/>
    </ligand>
    <ligandPart>
        <name>Fe</name>
        <dbReference type="ChEBI" id="CHEBI:18248"/>
    </ligandPart>
</feature>
<dbReference type="SUPFAM" id="SSF48113">
    <property type="entry name" value="Heme-dependent peroxidases"/>
    <property type="match status" value="1"/>
</dbReference>
<dbReference type="GO" id="GO:0046872">
    <property type="term" value="F:metal ion binding"/>
    <property type="evidence" value="ECO:0007669"/>
    <property type="project" value="UniProtKB-UniRule"/>
</dbReference>
<dbReference type="GO" id="GO:0140825">
    <property type="term" value="F:lactoperoxidase activity"/>
    <property type="evidence" value="ECO:0007669"/>
    <property type="project" value="UniProtKB-EC"/>
</dbReference>
<reference evidence="21 22" key="1">
    <citation type="submission" date="2019-06" db="EMBL/GenBank/DDBJ databases">
        <title>A chromosomal-level reference genome of Carpinus fangiana (Coryloideae, Betulaceae).</title>
        <authorList>
            <person name="Yang X."/>
            <person name="Wang Z."/>
            <person name="Zhang L."/>
            <person name="Hao G."/>
            <person name="Liu J."/>
            <person name="Yang Y."/>
        </authorList>
    </citation>
    <scope>NUCLEOTIDE SEQUENCE [LARGE SCALE GENOMIC DNA]</scope>
    <source>
        <strain evidence="21">Cfa_2016G</strain>
        <tissue evidence="21">Leaf</tissue>
    </source>
</reference>
<feature type="binding site" evidence="16">
    <location>
        <position position="248"/>
    </location>
    <ligand>
        <name>Ca(2+)</name>
        <dbReference type="ChEBI" id="CHEBI:29108"/>
        <label>2</label>
    </ligand>
</feature>
<evidence type="ECO:0000256" key="5">
    <source>
        <dbReference type="ARBA" id="ARBA00022559"/>
    </source>
</evidence>
<dbReference type="InterPro" id="IPR000823">
    <property type="entry name" value="Peroxidase_pln"/>
</dbReference>
<evidence type="ECO:0000256" key="7">
    <source>
        <dbReference type="ARBA" id="ARBA00022723"/>
    </source>
</evidence>
<dbReference type="GO" id="GO:0005576">
    <property type="term" value="C:extracellular region"/>
    <property type="evidence" value="ECO:0007669"/>
    <property type="project" value="UniProtKB-SubCell"/>
</dbReference>